<keyword evidence="2" id="KW-1185">Reference proteome</keyword>
<dbReference type="OrthoDB" id="775972at2759"/>
<dbReference type="AlphaFoldDB" id="A0A401NXV6"/>
<dbReference type="EMBL" id="BFAA01000087">
    <property type="protein sequence ID" value="GCB65695.1"/>
    <property type="molecule type" value="Genomic_DNA"/>
</dbReference>
<sequence length="91" mass="10440">MQWYKLNNVIRNPRESVAVFMACLHRMAKFCSFGDSLLETLKDRLVWGFSDMAMQRRLLASSQAIQIAQEKEGTDRGVQKLQAMEVKASET</sequence>
<evidence type="ECO:0000313" key="2">
    <source>
        <dbReference type="Proteomes" id="UP000288216"/>
    </source>
</evidence>
<dbReference type="Proteomes" id="UP000288216">
    <property type="component" value="Unassembled WGS sequence"/>
</dbReference>
<accession>A0A401NXV6</accession>
<evidence type="ECO:0000313" key="1">
    <source>
        <dbReference type="EMBL" id="GCB65695.1"/>
    </source>
</evidence>
<proteinExistence type="predicted"/>
<organism evidence="1 2">
    <name type="scientific">Scyliorhinus torazame</name>
    <name type="common">Cloudy catshark</name>
    <name type="synonym">Catulus torazame</name>
    <dbReference type="NCBI Taxonomy" id="75743"/>
    <lineage>
        <taxon>Eukaryota</taxon>
        <taxon>Metazoa</taxon>
        <taxon>Chordata</taxon>
        <taxon>Craniata</taxon>
        <taxon>Vertebrata</taxon>
        <taxon>Chondrichthyes</taxon>
        <taxon>Elasmobranchii</taxon>
        <taxon>Galeomorphii</taxon>
        <taxon>Galeoidea</taxon>
        <taxon>Carcharhiniformes</taxon>
        <taxon>Scyliorhinidae</taxon>
        <taxon>Scyliorhinus</taxon>
    </lineage>
</organism>
<name>A0A401NXV6_SCYTO</name>
<protein>
    <submittedName>
        <fullName evidence="1">Uncharacterized protein</fullName>
    </submittedName>
</protein>
<reference evidence="1 2" key="1">
    <citation type="journal article" date="2018" name="Nat. Ecol. Evol.">
        <title>Shark genomes provide insights into elasmobranch evolution and the origin of vertebrates.</title>
        <authorList>
            <person name="Hara Y"/>
            <person name="Yamaguchi K"/>
            <person name="Onimaru K"/>
            <person name="Kadota M"/>
            <person name="Koyanagi M"/>
            <person name="Keeley SD"/>
            <person name="Tatsumi K"/>
            <person name="Tanaka K"/>
            <person name="Motone F"/>
            <person name="Kageyama Y"/>
            <person name="Nozu R"/>
            <person name="Adachi N"/>
            <person name="Nishimura O"/>
            <person name="Nakagawa R"/>
            <person name="Tanegashima C"/>
            <person name="Kiyatake I"/>
            <person name="Matsumoto R"/>
            <person name="Murakumo K"/>
            <person name="Nishida K"/>
            <person name="Terakita A"/>
            <person name="Kuratani S"/>
            <person name="Sato K"/>
            <person name="Hyodo S Kuraku.S."/>
        </authorList>
    </citation>
    <scope>NUCLEOTIDE SEQUENCE [LARGE SCALE GENOMIC DNA]</scope>
</reference>
<gene>
    <name evidence="1" type="ORF">scyTo_0000453</name>
</gene>
<comment type="caution">
    <text evidence="1">The sequence shown here is derived from an EMBL/GenBank/DDBJ whole genome shotgun (WGS) entry which is preliminary data.</text>
</comment>